<dbReference type="SUPFAM" id="SSF53474">
    <property type="entry name" value="alpha/beta-Hydrolases"/>
    <property type="match status" value="1"/>
</dbReference>
<name>A0ABX1F9V5_9PSEU</name>
<protein>
    <recommendedName>
        <fullName evidence="1">GPI inositol-deacylase PGAP1-like alpha/beta domain-containing protein</fullName>
    </recommendedName>
</protein>
<evidence type="ECO:0000313" key="3">
    <source>
        <dbReference type="Proteomes" id="UP001515943"/>
    </source>
</evidence>
<dbReference type="Gene3D" id="3.40.50.1820">
    <property type="entry name" value="alpha/beta hydrolase"/>
    <property type="match status" value="1"/>
</dbReference>
<dbReference type="InterPro" id="IPR029058">
    <property type="entry name" value="AB_hydrolase_fold"/>
</dbReference>
<organism evidence="2 3">
    <name type="scientific">Lentzea indica</name>
    <dbReference type="NCBI Taxonomy" id="2604800"/>
    <lineage>
        <taxon>Bacteria</taxon>
        <taxon>Bacillati</taxon>
        <taxon>Actinomycetota</taxon>
        <taxon>Actinomycetes</taxon>
        <taxon>Pseudonocardiales</taxon>
        <taxon>Pseudonocardiaceae</taxon>
        <taxon>Lentzea</taxon>
    </lineage>
</organism>
<dbReference type="EMBL" id="VSRL01000004">
    <property type="protein sequence ID" value="NKE55659.1"/>
    <property type="molecule type" value="Genomic_DNA"/>
</dbReference>
<keyword evidence="3" id="KW-1185">Reference proteome</keyword>
<sequence length="452" mass="49194">MWEPAGRGLAAAMIRPSTLDLNRFPELEPTGLIHTFSVFGPMATIYGYDVLHQLLTDNFRGVVTRTYRQGTPVPADTDVLLFPYDFRRSVRDAAEQLVRAVRAALGDETPSRRRVIVLAHSMGGLVARYWIGPLGGWRVCRALLTLGTPHRGAPKAFEWLLRGPGVGPLRHPGLRAVLREWPSMYELLPQYPAVWDESTGQEIELTALPPSKYAEKFSAMAADGRRTHEDIAAAWSDIPPDGLPDVVPYFGRGHTTPNEVILRSDGSVDVRKTDPPWRGNVGWAGDGTVPVLSAIPRELGETRSVWRAVRDRHGPIANTPSLAEQLRSYSGEAVPTRGGETPDRPWLGLDLEEIVPAGAEFEIGLTVHPDNAGAAAVRLSLTTVPPSAQPVFVGPMSGVDRTWAATLPPLPAGRYRVDFEAQRVVGPESVFARADVVVLDADAEAVFAEAPS</sequence>
<reference evidence="2 3" key="1">
    <citation type="submission" date="2019-08" db="EMBL/GenBank/DDBJ databases">
        <title>Lentzea from Indian Himalayas.</title>
        <authorList>
            <person name="Mandal S."/>
            <person name="Mallick Gupta A."/>
            <person name="Maiti P.K."/>
            <person name="Sarkar J."/>
            <person name="Mandal S."/>
        </authorList>
    </citation>
    <scope>NUCLEOTIDE SEQUENCE [LARGE SCALE GENOMIC DNA]</scope>
    <source>
        <strain evidence="2 3">PSKA42</strain>
    </source>
</reference>
<dbReference type="Proteomes" id="UP001515943">
    <property type="component" value="Unassembled WGS sequence"/>
</dbReference>
<comment type="caution">
    <text evidence="2">The sequence shown here is derived from an EMBL/GenBank/DDBJ whole genome shotgun (WGS) entry which is preliminary data.</text>
</comment>
<evidence type="ECO:0000259" key="1">
    <source>
        <dbReference type="Pfam" id="PF07819"/>
    </source>
</evidence>
<dbReference type="InterPro" id="IPR012908">
    <property type="entry name" value="PGAP1-ab_dom-like"/>
</dbReference>
<proteinExistence type="predicted"/>
<evidence type="ECO:0000313" key="2">
    <source>
        <dbReference type="EMBL" id="NKE55659.1"/>
    </source>
</evidence>
<dbReference type="PANTHER" id="PTHR11440">
    <property type="entry name" value="LECITHIN-CHOLESTEROL ACYLTRANSFERASE-RELATED"/>
    <property type="match status" value="1"/>
</dbReference>
<gene>
    <name evidence="2" type="ORF">FXN61_01990</name>
</gene>
<accession>A0ABX1F9V5</accession>
<feature type="domain" description="GPI inositol-deacylase PGAP1-like alpha/beta" evidence="1">
    <location>
        <begin position="90"/>
        <end position="159"/>
    </location>
</feature>
<dbReference type="Pfam" id="PF07819">
    <property type="entry name" value="PGAP1"/>
    <property type="match status" value="1"/>
</dbReference>